<accession>A0A1V0U3F4</accession>
<sequence>MSNASNTGSASNTGNTNKRLIQGFIDAFNERRIDDFPDYLAADVIDHNKIIHGEEDRPGAAFDGFRQQLAAFGEFTAVAEQLIAEGETVVARLTVSGRHTGAHPRMPRPTHRTCSVEQIWIFTLREGRIAEIRAVSDRLGMFLQLGWDWPA</sequence>
<proteinExistence type="predicted"/>
<dbReference type="InterPro" id="IPR009959">
    <property type="entry name" value="Cyclase_SnoaL-like"/>
</dbReference>
<dbReference type="Pfam" id="PF07366">
    <property type="entry name" value="SnoaL"/>
    <property type="match status" value="1"/>
</dbReference>
<gene>
    <name evidence="1" type="ORF">B1H19_24265</name>
</gene>
<evidence type="ECO:0000313" key="1">
    <source>
        <dbReference type="EMBL" id="ARF59667.1"/>
    </source>
</evidence>
<dbReference type="KEGG" id="sgv:B1H19_24265"/>
<dbReference type="InterPro" id="IPR032710">
    <property type="entry name" value="NTF2-like_dom_sf"/>
</dbReference>
<dbReference type="SUPFAM" id="SSF54427">
    <property type="entry name" value="NTF2-like"/>
    <property type="match status" value="1"/>
</dbReference>
<dbReference type="OrthoDB" id="4543541at2"/>
<evidence type="ECO:0000313" key="2">
    <source>
        <dbReference type="Proteomes" id="UP000192726"/>
    </source>
</evidence>
<keyword evidence="2" id="KW-1185">Reference proteome</keyword>
<protein>
    <submittedName>
        <fullName evidence="1">Ester cyclase</fullName>
    </submittedName>
</protein>
<dbReference type="GO" id="GO:0030638">
    <property type="term" value="P:polyketide metabolic process"/>
    <property type="evidence" value="ECO:0007669"/>
    <property type="project" value="InterPro"/>
</dbReference>
<organism evidence="1 2">
    <name type="scientific">Streptomyces gilvosporeus</name>
    <dbReference type="NCBI Taxonomy" id="553510"/>
    <lineage>
        <taxon>Bacteria</taxon>
        <taxon>Bacillati</taxon>
        <taxon>Actinomycetota</taxon>
        <taxon>Actinomycetes</taxon>
        <taxon>Kitasatosporales</taxon>
        <taxon>Streptomycetaceae</taxon>
        <taxon>Streptomyces</taxon>
    </lineage>
</organism>
<dbReference type="Proteomes" id="UP000192726">
    <property type="component" value="Chromosome"/>
</dbReference>
<reference evidence="1 2" key="1">
    <citation type="submission" date="2017-04" db="EMBL/GenBank/DDBJ databases">
        <title>Complete Genome Sequence of Streptomyces gilvosporeus F607, a Capable Producer of Natamycin.</title>
        <authorList>
            <person name="Zong G."/>
            <person name="Zhong C."/>
            <person name="Fu J."/>
            <person name="Qin R."/>
            <person name="Cao G."/>
        </authorList>
    </citation>
    <scope>NUCLEOTIDE SEQUENCE [LARGE SCALE GENOMIC DNA]</scope>
    <source>
        <strain evidence="1 2">F607</strain>
    </source>
</reference>
<dbReference type="AlphaFoldDB" id="A0A1V0U3F4"/>
<dbReference type="EMBL" id="CP020569">
    <property type="protein sequence ID" value="ARF59667.1"/>
    <property type="molecule type" value="Genomic_DNA"/>
</dbReference>
<dbReference type="STRING" id="553510.B1H19_24265"/>
<dbReference type="Gene3D" id="3.10.450.50">
    <property type="match status" value="1"/>
</dbReference>
<name>A0A1V0U3F4_9ACTN</name>